<reference evidence="4" key="2">
    <citation type="submission" date="2023-03" db="EMBL/GenBank/DDBJ databases">
        <authorList>
            <consortium name="Wellcome Sanger Institute Data Sharing"/>
        </authorList>
    </citation>
    <scope>NUCLEOTIDE SEQUENCE [LARGE SCALE GENOMIC DNA]</scope>
</reference>
<dbReference type="Pfam" id="PF00059">
    <property type="entry name" value="Lectin_C"/>
    <property type="match status" value="2"/>
</dbReference>
<feature type="domain" description="C-type lectin" evidence="2">
    <location>
        <begin position="37"/>
        <end position="136"/>
    </location>
</feature>
<dbReference type="AlphaFoldDB" id="A0AAX7UXI8"/>
<dbReference type="Gene3D" id="3.10.100.10">
    <property type="entry name" value="Mannose-Binding Protein A, subunit A"/>
    <property type="match status" value="2"/>
</dbReference>
<protein>
    <recommendedName>
        <fullName evidence="2">C-type lectin domain-containing protein</fullName>
    </recommendedName>
</protein>
<accession>A0AAX7UXI8</accession>
<sequence>MSRLFVHFSPVKNTMTKHVALLLILFPVCGHLLDIKFYNNPYEYTWEEAVTFCREHHTDLVRVRTAEEDEALQYSGWIGLSRKNATSPWKWSRGDEIAIFTPWHGAPNDNENCVNRESNGKWESEECDEEKPFLCYEEKLILVKENKTWEEALEHCRSLDGVVTEDPASSYRNHGYDLASLITPDDYTTARETAKEATTDEVWTGLCNLAGEWLWVGGEEMQYEDIPKCPTEGLCGVLEKNGSSPYGIRNCQQKRNFLCSKMN</sequence>
<dbReference type="SUPFAM" id="SSF56436">
    <property type="entry name" value="C-type lectin-like"/>
    <property type="match status" value="2"/>
</dbReference>
<name>A0AAX7UXI8_ASTCA</name>
<dbReference type="SMART" id="SM00034">
    <property type="entry name" value="CLECT"/>
    <property type="match status" value="1"/>
</dbReference>
<organism evidence="3 4">
    <name type="scientific">Astatotilapia calliptera</name>
    <name type="common">Eastern happy</name>
    <name type="synonym">Chromis callipterus</name>
    <dbReference type="NCBI Taxonomy" id="8154"/>
    <lineage>
        <taxon>Eukaryota</taxon>
        <taxon>Metazoa</taxon>
        <taxon>Chordata</taxon>
        <taxon>Craniata</taxon>
        <taxon>Vertebrata</taxon>
        <taxon>Euteleostomi</taxon>
        <taxon>Actinopterygii</taxon>
        <taxon>Neopterygii</taxon>
        <taxon>Teleostei</taxon>
        <taxon>Neoteleostei</taxon>
        <taxon>Acanthomorphata</taxon>
        <taxon>Ovalentaria</taxon>
        <taxon>Cichlomorphae</taxon>
        <taxon>Cichliformes</taxon>
        <taxon>Cichlidae</taxon>
        <taxon>African cichlids</taxon>
        <taxon>Pseudocrenilabrinae</taxon>
        <taxon>Haplochromini</taxon>
        <taxon>Astatotilapia</taxon>
    </lineage>
</organism>
<dbReference type="InterPro" id="IPR016187">
    <property type="entry name" value="CTDL_fold"/>
</dbReference>
<dbReference type="CDD" id="cd00037">
    <property type="entry name" value="CLECT"/>
    <property type="match status" value="1"/>
</dbReference>
<dbReference type="Proteomes" id="UP000265100">
    <property type="component" value="Chromosome 23"/>
</dbReference>
<dbReference type="Ensembl" id="ENSACLT00000069154.1">
    <property type="protein sequence ID" value="ENSACLP00000073955.1"/>
    <property type="gene ID" value="ENSACLG00000007191.2"/>
</dbReference>
<dbReference type="InterPro" id="IPR001304">
    <property type="entry name" value="C-type_lectin-like"/>
</dbReference>
<feature type="domain" description="C-type lectin" evidence="2">
    <location>
        <begin position="135"/>
        <end position="260"/>
    </location>
</feature>
<dbReference type="PANTHER" id="PTHR45784:SF8">
    <property type="entry name" value="C-TYPE MANNOSE RECEPTOR 2-RELATED"/>
    <property type="match status" value="1"/>
</dbReference>
<evidence type="ECO:0000313" key="4">
    <source>
        <dbReference type="Proteomes" id="UP000265100"/>
    </source>
</evidence>
<dbReference type="InterPro" id="IPR016186">
    <property type="entry name" value="C-type_lectin-like/link_sf"/>
</dbReference>
<reference evidence="3" key="3">
    <citation type="submission" date="2025-08" db="UniProtKB">
        <authorList>
            <consortium name="Ensembl"/>
        </authorList>
    </citation>
    <scope>IDENTIFICATION</scope>
</reference>
<dbReference type="GeneTree" id="ENSGT00940000163460"/>
<dbReference type="PANTHER" id="PTHR45784">
    <property type="entry name" value="C-TYPE LECTIN DOMAIN FAMILY 20 MEMBER A-RELATED"/>
    <property type="match status" value="1"/>
</dbReference>
<dbReference type="InterPro" id="IPR018378">
    <property type="entry name" value="C-type_lectin_CS"/>
</dbReference>
<dbReference type="PROSITE" id="PS50041">
    <property type="entry name" value="C_TYPE_LECTIN_2"/>
    <property type="match status" value="2"/>
</dbReference>
<evidence type="ECO:0000313" key="3">
    <source>
        <dbReference type="Ensembl" id="ENSACLP00000073955.1"/>
    </source>
</evidence>
<reference evidence="3" key="4">
    <citation type="submission" date="2025-09" db="UniProtKB">
        <authorList>
            <consortium name="Ensembl"/>
        </authorList>
    </citation>
    <scope>IDENTIFICATION</scope>
</reference>
<reference evidence="3 4" key="1">
    <citation type="submission" date="2018-05" db="EMBL/GenBank/DDBJ databases">
        <authorList>
            <person name="Datahose"/>
        </authorList>
    </citation>
    <scope>NUCLEOTIDE SEQUENCE</scope>
</reference>
<evidence type="ECO:0000256" key="1">
    <source>
        <dbReference type="ARBA" id="ARBA00023157"/>
    </source>
</evidence>
<proteinExistence type="predicted"/>
<dbReference type="PROSITE" id="PS00615">
    <property type="entry name" value="C_TYPE_LECTIN_1"/>
    <property type="match status" value="1"/>
</dbReference>
<keyword evidence="4" id="KW-1185">Reference proteome</keyword>
<evidence type="ECO:0000259" key="2">
    <source>
        <dbReference type="PROSITE" id="PS50041"/>
    </source>
</evidence>
<keyword evidence="1" id="KW-1015">Disulfide bond</keyword>